<dbReference type="InterPro" id="IPR008590">
    <property type="entry name" value="TMEM_230/134"/>
</dbReference>
<proteinExistence type="inferred from homology"/>
<comment type="subcellular location">
    <subcellularLocation>
        <location evidence="1">Membrane</location>
        <topology evidence="1">Multi-pass membrane protein</topology>
    </subcellularLocation>
</comment>
<dbReference type="EMBL" id="GFXV01002953">
    <property type="protein sequence ID" value="MBW14758.1"/>
    <property type="molecule type" value="Transcribed_RNA"/>
</dbReference>
<protein>
    <submittedName>
        <fullName evidence="7">Transmembrane protein 134</fullName>
    </submittedName>
</protein>
<evidence type="ECO:0000256" key="5">
    <source>
        <dbReference type="ARBA" id="ARBA00023136"/>
    </source>
</evidence>
<dbReference type="AlphaFoldDB" id="A0A2H8TNA7"/>
<dbReference type="PANTHER" id="PTHR13558">
    <property type="entry name" value="TRANSMEMBRANE PROTEIN 134"/>
    <property type="match status" value="1"/>
</dbReference>
<keyword evidence="4 6" id="KW-1133">Transmembrane helix</keyword>
<reference evidence="7" key="1">
    <citation type="submission" date="2017-10" db="EMBL/GenBank/DDBJ databases">
        <title>Transcriptome Assembly of Sugarcane Aphid Adults.</title>
        <authorList>
            <person name="Scully E.D."/>
            <person name="Palmer N.A."/>
            <person name="Geib S.M."/>
            <person name="Sarath G."/>
            <person name="Sattler S.E."/>
        </authorList>
    </citation>
    <scope>NUCLEOTIDE SEQUENCE</scope>
    <source>
        <tissue evidence="7">Whole body</tissue>
    </source>
</reference>
<feature type="transmembrane region" description="Helical" evidence="6">
    <location>
        <begin position="95"/>
        <end position="115"/>
    </location>
</feature>
<feature type="transmembrane region" description="Helical" evidence="6">
    <location>
        <begin position="127"/>
        <end position="149"/>
    </location>
</feature>
<evidence type="ECO:0000256" key="2">
    <source>
        <dbReference type="ARBA" id="ARBA00007743"/>
    </source>
</evidence>
<evidence type="ECO:0000256" key="1">
    <source>
        <dbReference type="ARBA" id="ARBA00004141"/>
    </source>
</evidence>
<dbReference type="Pfam" id="PF05915">
    <property type="entry name" value="TMEM_230_134"/>
    <property type="match status" value="1"/>
</dbReference>
<evidence type="ECO:0000256" key="3">
    <source>
        <dbReference type="ARBA" id="ARBA00022692"/>
    </source>
</evidence>
<evidence type="ECO:0000313" key="7">
    <source>
        <dbReference type="EMBL" id="MBW14758.1"/>
    </source>
</evidence>
<dbReference type="InterPro" id="IPR039714">
    <property type="entry name" value="TMEM134"/>
</dbReference>
<accession>A0A2H8TNA7</accession>
<comment type="similarity">
    <text evidence="2">Belongs to the TMEM134/TMEM230 family.</text>
</comment>
<evidence type="ECO:0000256" key="6">
    <source>
        <dbReference type="SAM" id="Phobius"/>
    </source>
</evidence>
<dbReference type="OrthoDB" id="10048380at2759"/>
<evidence type="ECO:0000256" key="4">
    <source>
        <dbReference type="ARBA" id="ARBA00022989"/>
    </source>
</evidence>
<keyword evidence="5 6" id="KW-0472">Membrane</keyword>
<dbReference type="PANTHER" id="PTHR13558:SF1">
    <property type="entry name" value="TRANSMEMBRANE PROTEIN 134"/>
    <property type="match status" value="1"/>
</dbReference>
<gene>
    <name evidence="7" type="primary">TMEM134</name>
</gene>
<organism evidence="7">
    <name type="scientific">Melanaphis sacchari</name>
    <dbReference type="NCBI Taxonomy" id="742174"/>
    <lineage>
        <taxon>Eukaryota</taxon>
        <taxon>Metazoa</taxon>
        <taxon>Ecdysozoa</taxon>
        <taxon>Arthropoda</taxon>
        <taxon>Hexapoda</taxon>
        <taxon>Insecta</taxon>
        <taxon>Pterygota</taxon>
        <taxon>Neoptera</taxon>
        <taxon>Paraneoptera</taxon>
        <taxon>Hemiptera</taxon>
        <taxon>Sternorrhyncha</taxon>
        <taxon>Aphidomorpha</taxon>
        <taxon>Aphidoidea</taxon>
        <taxon>Aphididae</taxon>
        <taxon>Aphidini</taxon>
        <taxon>Melanaphis</taxon>
    </lineage>
</organism>
<name>A0A2H8TNA7_9HEMI</name>
<sequence length="166" mass="18891">MSYSKRFSIDDAFEDEPIDDIKVYVSSLGNSPLQSPEQTKFTNYGGIESESISRTKKFEDTLSRDSDSLIYNSTTHSNQKNWCWHHPQVRENWRVVLAAVILLIIGIVLLSVAIIVELTPSTDYHPIVFFIAGFICFIPGVYHVVYIYLAARGHPGYSFYSLSLFN</sequence>
<keyword evidence="3 6" id="KW-0812">Transmembrane</keyword>
<dbReference type="GO" id="GO:0016020">
    <property type="term" value="C:membrane"/>
    <property type="evidence" value="ECO:0007669"/>
    <property type="project" value="UniProtKB-SubCell"/>
</dbReference>